<sequence>MAIEERESTYKLLSGLIGLKFHSQLKDSGIEFESLYRMTNLATGKENHLLAINGKDIKFVTPRDFVLHFSRYLTSNIEALDTEYNRLINIQVDEFVDEVTLEMRCKEVDYYRIKQRELLEKMIHFKSEL</sequence>
<keyword evidence="2" id="KW-1185">Reference proteome</keyword>
<organism evidence="1 2">
    <name type="scientific">Pedobacter albus</name>
    <dbReference type="NCBI Taxonomy" id="3113905"/>
    <lineage>
        <taxon>Bacteria</taxon>
        <taxon>Pseudomonadati</taxon>
        <taxon>Bacteroidota</taxon>
        <taxon>Sphingobacteriia</taxon>
        <taxon>Sphingobacteriales</taxon>
        <taxon>Sphingobacteriaceae</taxon>
        <taxon>Pedobacter</taxon>
    </lineage>
</organism>
<reference evidence="1 2" key="1">
    <citation type="submission" date="2024-01" db="EMBL/GenBank/DDBJ databases">
        <title>Pedobacter sp. nov., isolated from fresh soil.</title>
        <authorList>
            <person name="Le N.T.T."/>
        </authorList>
    </citation>
    <scope>NUCLEOTIDE SEQUENCE [LARGE SCALE GENOMIC DNA]</scope>
    <source>
        <strain evidence="1 2">KR3-3</strain>
    </source>
</reference>
<proteinExistence type="predicted"/>
<dbReference type="Proteomes" id="UP001336835">
    <property type="component" value="Unassembled WGS sequence"/>
</dbReference>
<dbReference type="RefSeq" id="WP_330107407.1">
    <property type="nucleotide sequence ID" value="NZ_JAZDQT010000001.1"/>
</dbReference>
<protein>
    <submittedName>
        <fullName evidence="1">Uncharacterized protein</fullName>
    </submittedName>
</protein>
<accession>A0ABU7I6F8</accession>
<gene>
    <name evidence="1" type="ORF">VRU48_08050</name>
</gene>
<name>A0ABU7I6F8_9SPHI</name>
<dbReference type="EMBL" id="JAZDQT010000001">
    <property type="protein sequence ID" value="MEE1945055.1"/>
    <property type="molecule type" value="Genomic_DNA"/>
</dbReference>
<evidence type="ECO:0000313" key="2">
    <source>
        <dbReference type="Proteomes" id="UP001336835"/>
    </source>
</evidence>
<evidence type="ECO:0000313" key="1">
    <source>
        <dbReference type="EMBL" id="MEE1945055.1"/>
    </source>
</evidence>
<comment type="caution">
    <text evidence="1">The sequence shown here is derived from an EMBL/GenBank/DDBJ whole genome shotgun (WGS) entry which is preliminary data.</text>
</comment>